<dbReference type="Gene3D" id="1.20.120.160">
    <property type="entry name" value="HPT domain"/>
    <property type="match status" value="1"/>
</dbReference>
<reference evidence="4 5" key="1">
    <citation type="submission" date="2021-03" db="EMBL/GenBank/DDBJ databases">
        <authorList>
            <person name="Shang D.-D."/>
            <person name="Du Z.-J."/>
            <person name="Chen G.-J."/>
        </authorList>
    </citation>
    <scope>NUCLEOTIDE SEQUENCE [LARGE SCALE GENOMIC DNA]</scope>
    <source>
        <strain evidence="4 5">F1192</strain>
    </source>
</reference>
<proteinExistence type="predicted"/>
<evidence type="ECO:0000313" key="4">
    <source>
        <dbReference type="EMBL" id="MBO1531131.1"/>
    </source>
</evidence>
<dbReference type="InterPro" id="IPR008207">
    <property type="entry name" value="Sig_transdc_His_kin_Hpt_dom"/>
</dbReference>
<evidence type="ECO:0000256" key="1">
    <source>
        <dbReference type="ARBA" id="ARBA00023012"/>
    </source>
</evidence>
<comment type="caution">
    <text evidence="4">The sequence shown here is derived from an EMBL/GenBank/DDBJ whole genome shotgun (WGS) entry which is preliminary data.</text>
</comment>
<dbReference type="PROSITE" id="PS50894">
    <property type="entry name" value="HPT"/>
    <property type="match status" value="1"/>
</dbReference>
<keyword evidence="1" id="KW-0902">Two-component regulatory system</keyword>
<keyword evidence="5" id="KW-1185">Reference proteome</keyword>
<gene>
    <name evidence="4" type="ORF">J3492_07860</name>
</gene>
<accession>A0ABS3NP17</accession>
<dbReference type="Proteomes" id="UP000664554">
    <property type="component" value="Unassembled WGS sequence"/>
</dbReference>
<keyword evidence="2" id="KW-0597">Phosphoprotein</keyword>
<dbReference type="InterPro" id="IPR036641">
    <property type="entry name" value="HPT_dom_sf"/>
</dbReference>
<dbReference type="EMBL" id="JAGBKM010000012">
    <property type="protein sequence ID" value="MBO1531131.1"/>
    <property type="molecule type" value="Genomic_DNA"/>
</dbReference>
<protein>
    <submittedName>
        <fullName evidence="4">Hpt domain-containing protein</fullName>
    </submittedName>
</protein>
<feature type="domain" description="HPt" evidence="3">
    <location>
        <begin position="24"/>
        <end position="117"/>
    </location>
</feature>
<evidence type="ECO:0000313" key="5">
    <source>
        <dbReference type="Proteomes" id="UP000664554"/>
    </source>
</evidence>
<dbReference type="RefSeq" id="WP_207991253.1">
    <property type="nucleotide sequence ID" value="NZ_JAGBKM010000012.1"/>
</dbReference>
<dbReference type="Pfam" id="PF01627">
    <property type="entry name" value="Hpt"/>
    <property type="match status" value="1"/>
</dbReference>
<sequence>MIQTDLHNVEVINHKQFEDMRDLFEEDFAELVRSYLIDSQQRIEVIQAAQVANDNSEGFEAAHALKGASASLGAMQIITLADQLEAHCREQNISQQAELIKQLSIALQRVEQEINQRLSL</sequence>
<dbReference type="SMART" id="SM00073">
    <property type="entry name" value="HPT"/>
    <property type="match status" value="1"/>
</dbReference>
<evidence type="ECO:0000259" key="3">
    <source>
        <dbReference type="PROSITE" id="PS50894"/>
    </source>
</evidence>
<evidence type="ECO:0000256" key="2">
    <source>
        <dbReference type="PROSITE-ProRule" id="PRU00110"/>
    </source>
</evidence>
<feature type="modified residue" description="Phosphohistidine" evidence="2">
    <location>
        <position position="63"/>
    </location>
</feature>
<organism evidence="4 5">
    <name type="scientific">Psychrobacter coccoides</name>
    <dbReference type="NCBI Taxonomy" id="2818440"/>
    <lineage>
        <taxon>Bacteria</taxon>
        <taxon>Pseudomonadati</taxon>
        <taxon>Pseudomonadota</taxon>
        <taxon>Gammaproteobacteria</taxon>
        <taxon>Moraxellales</taxon>
        <taxon>Moraxellaceae</taxon>
        <taxon>Psychrobacter</taxon>
    </lineage>
</organism>
<dbReference type="CDD" id="cd00088">
    <property type="entry name" value="HPT"/>
    <property type="match status" value="1"/>
</dbReference>
<name>A0ABS3NP17_9GAMM</name>
<dbReference type="SUPFAM" id="SSF47226">
    <property type="entry name" value="Histidine-containing phosphotransfer domain, HPT domain"/>
    <property type="match status" value="1"/>
</dbReference>